<dbReference type="RefSeq" id="WP_109359259.1">
    <property type="nucleotide sequence ID" value="NZ_QFRJ01000005.1"/>
</dbReference>
<dbReference type="CDD" id="cd00146">
    <property type="entry name" value="PKD"/>
    <property type="match status" value="2"/>
</dbReference>
<dbReference type="SUPFAM" id="SSF49299">
    <property type="entry name" value="PKD domain"/>
    <property type="match status" value="4"/>
</dbReference>
<dbReference type="EMBL" id="QFRJ01000005">
    <property type="protein sequence ID" value="PWH85553.1"/>
    <property type="molecule type" value="Genomic_DNA"/>
</dbReference>
<organism evidence="2 3">
    <name type="scientific">Brumimicrobium oceani</name>
    <dbReference type="NCBI Taxonomy" id="2100725"/>
    <lineage>
        <taxon>Bacteria</taxon>
        <taxon>Pseudomonadati</taxon>
        <taxon>Bacteroidota</taxon>
        <taxon>Flavobacteriia</taxon>
        <taxon>Flavobacteriales</taxon>
        <taxon>Crocinitomicaceae</taxon>
        <taxon>Brumimicrobium</taxon>
    </lineage>
</organism>
<dbReference type="SMART" id="SM00089">
    <property type="entry name" value="PKD"/>
    <property type="match status" value="4"/>
</dbReference>
<dbReference type="InterPro" id="IPR035986">
    <property type="entry name" value="PKD_dom_sf"/>
</dbReference>
<name>A0A2U2XCQ7_9FLAO</name>
<dbReference type="OrthoDB" id="1491481at2"/>
<reference evidence="2 3" key="2">
    <citation type="submission" date="2018-05" db="EMBL/GenBank/DDBJ databases">
        <authorList>
            <person name="Lanie J.A."/>
            <person name="Ng W.-L."/>
            <person name="Kazmierczak K.M."/>
            <person name="Andrzejewski T.M."/>
            <person name="Davidsen T.M."/>
            <person name="Wayne K.J."/>
            <person name="Tettelin H."/>
            <person name="Glass J.I."/>
            <person name="Rusch D."/>
            <person name="Podicherti R."/>
            <person name="Tsui H.-C.T."/>
            <person name="Winkler M.E."/>
        </authorList>
    </citation>
    <scope>NUCLEOTIDE SEQUENCE [LARGE SCALE GENOMIC DNA]</scope>
    <source>
        <strain evidence="2 3">C305</strain>
    </source>
</reference>
<dbReference type="Pfam" id="PF18911">
    <property type="entry name" value="PKD_4"/>
    <property type="match status" value="1"/>
</dbReference>
<protein>
    <recommendedName>
        <fullName evidence="1">PKD domain-containing protein</fullName>
    </recommendedName>
</protein>
<evidence type="ECO:0000313" key="2">
    <source>
        <dbReference type="EMBL" id="PWH85553.1"/>
    </source>
</evidence>
<dbReference type="Gene3D" id="2.60.40.10">
    <property type="entry name" value="Immunoglobulins"/>
    <property type="match status" value="4"/>
</dbReference>
<sequence length="720" mass="80449">MKNLLVFISLFLGFQLYASHIVGGEMYYDCLGNNEYKVTIKVYRDCNSSGADFDIPLFLGVFDKVTNNRIDTYPVGFPGSQNLPVTFSNPCVTPPTNICVQEAVYTKTITLPASANGYTLVYERCCRGPGIMNLMNPADEGLTLTAEIPGNANGIICNSSPRYSNYPPLLLCNNDDLVFDHSATDPDGDVLVYELCTPNHGGSSVNPMPNPPNYPPYNQILWEIGFSETIPFGPNGPINIDPNTGLLTAAPDLIGKFVVGVCVSEYRNGVLISTTSRDFLFTVFNCDVSAAAEIVPQDELLTFNSECDGLTIQFENNSFGGTHYLWDFGVPSDPNSTSTQFAPTYTFPSEGIFEVTLYLNPGWPCSDSSVQTFTVYEGMDISFPPSDPQCIVDNAFDFEGEGSYDAEATFVWNFGPNASPSLDTTEDVFGVSYDSPGNYPISFTVTFNSCVDTYLDTIEVHKPPMIDFDFDSSLFCAPDQVQFYDSSEASSELFYTWSFGDGETSNEVNPIHNYSQPGIYDVSLVIRTDEGCIDTLDMTKEDLVQVYTPPVADFSVSPEVTNVFETEIFFSDLSIDSEQHFYQLDSLTSTTDRNLSFHYIEGGYHYPYQVVTNEFGCKDTAVRTIFVEPQTTFYVPTAFTPDNDDYNELFLPIILDVSNYTFEIYNRWGNKIFETDNTKEGWNGRINGNVAPDGVYVWRIKYRNHRDIYHEHQGYFSLLR</sequence>
<reference evidence="2 3" key="1">
    <citation type="submission" date="2018-05" db="EMBL/GenBank/DDBJ databases">
        <title>Brumimicrobium oceani sp. nov., isolated from coastal sediment.</title>
        <authorList>
            <person name="Kou Y."/>
        </authorList>
    </citation>
    <scope>NUCLEOTIDE SEQUENCE [LARGE SCALE GENOMIC DNA]</scope>
    <source>
        <strain evidence="2 3">C305</strain>
    </source>
</reference>
<dbReference type="InterPro" id="IPR026341">
    <property type="entry name" value="T9SS_type_B"/>
</dbReference>
<dbReference type="AlphaFoldDB" id="A0A2U2XCQ7"/>
<feature type="domain" description="PKD" evidence="1">
    <location>
        <begin position="324"/>
        <end position="357"/>
    </location>
</feature>
<comment type="caution">
    <text evidence="2">The sequence shown here is derived from an EMBL/GenBank/DDBJ whole genome shotgun (WGS) entry which is preliminary data.</text>
</comment>
<dbReference type="NCBIfam" id="TIGR04131">
    <property type="entry name" value="Bac_Flav_CTERM"/>
    <property type="match status" value="1"/>
</dbReference>
<gene>
    <name evidence="2" type="ORF">DIT68_07900</name>
</gene>
<feature type="domain" description="PKD" evidence="1">
    <location>
        <begin position="477"/>
        <end position="531"/>
    </location>
</feature>
<dbReference type="Proteomes" id="UP000245370">
    <property type="component" value="Unassembled WGS sequence"/>
</dbReference>
<evidence type="ECO:0000313" key="3">
    <source>
        <dbReference type="Proteomes" id="UP000245370"/>
    </source>
</evidence>
<keyword evidence="3" id="KW-1185">Reference proteome</keyword>
<proteinExistence type="predicted"/>
<dbReference type="InterPro" id="IPR022409">
    <property type="entry name" value="PKD/Chitinase_dom"/>
</dbReference>
<dbReference type="InterPro" id="IPR000601">
    <property type="entry name" value="PKD_dom"/>
</dbReference>
<feature type="domain" description="PKD" evidence="1">
    <location>
        <begin position="398"/>
        <end position="446"/>
    </location>
</feature>
<dbReference type="PROSITE" id="PS50093">
    <property type="entry name" value="PKD"/>
    <property type="match status" value="3"/>
</dbReference>
<evidence type="ECO:0000259" key="1">
    <source>
        <dbReference type="PROSITE" id="PS50093"/>
    </source>
</evidence>
<dbReference type="Pfam" id="PF13585">
    <property type="entry name" value="CHU_C"/>
    <property type="match status" value="1"/>
</dbReference>
<dbReference type="InterPro" id="IPR013783">
    <property type="entry name" value="Ig-like_fold"/>
</dbReference>
<accession>A0A2U2XCQ7</accession>